<dbReference type="Proteomes" id="UP000789831">
    <property type="component" value="Unassembled WGS sequence"/>
</dbReference>
<dbReference type="InterPro" id="IPR013320">
    <property type="entry name" value="ConA-like_dom_sf"/>
</dbReference>
<dbReference type="InterPro" id="IPR043136">
    <property type="entry name" value="B30.2/SPRY_sf"/>
</dbReference>
<dbReference type="PROSITE" id="PS50188">
    <property type="entry name" value="B302_SPRY"/>
    <property type="match status" value="1"/>
</dbReference>
<reference evidence="2" key="1">
    <citation type="submission" date="2021-06" db="EMBL/GenBank/DDBJ databases">
        <authorList>
            <person name="Kallberg Y."/>
            <person name="Tangrot J."/>
            <person name="Rosling A."/>
        </authorList>
    </citation>
    <scope>NUCLEOTIDE SEQUENCE</scope>
    <source>
        <strain evidence="2">MT106</strain>
    </source>
</reference>
<comment type="caution">
    <text evidence="2">The sequence shown here is derived from an EMBL/GenBank/DDBJ whole genome shotgun (WGS) entry which is preliminary data.</text>
</comment>
<name>A0A9N8WIV1_9GLOM</name>
<accession>A0A9N8WIV1</accession>
<dbReference type="InterPro" id="IPR050672">
    <property type="entry name" value="FBXO45-Fsn/SPSB_families"/>
</dbReference>
<evidence type="ECO:0000259" key="1">
    <source>
        <dbReference type="PROSITE" id="PS50188"/>
    </source>
</evidence>
<dbReference type="InterPro" id="IPR001870">
    <property type="entry name" value="B30.2/SPRY"/>
</dbReference>
<feature type="domain" description="B30.2/SPRY" evidence="1">
    <location>
        <begin position="248"/>
        <end position="429"/>
    </location>
</feature>
<dbReference type="Gene3D" id="2.60.120.920">
    <property type="match status" value="1"/>
</dbReference>
<dbReference type="Pfam" id="PF00622">
    <property type="entry name" value="SPRY"/>
    <property type="match status" value="1"/>
</dbReference>
<dbReference type="OrthoDB" id="6359816at2759"/>
<dbReference type="InterPro" id="IPR000210">
    <property type="entry name" value="BTB/POZ_dom"/>
</dbReference>
<dbReference type="Gene3D" id="3.30.710.10">
    <property type="entry name" value="Potassium Channel Kv1.1, Chain A"/>
    <property type="match status" value="1"/>
</dbReference>
<dbReference type="InterPro" id="IPR003877">
    <property type="entry name" value="SPRY_dom"/>
</dbReference>
<dbReference type="SUPFAM" id="SSF49899">
    <property type="entry name" value="Concanavalin A-like lectins/glucanases"/>
    <property type="match status" value="1"/>
</dbReference>
<dbReference type="EMBL" id="CAJVPL010000348">
    <property type="protein sequence ID" value="CAG8486216.1"/>
    <property type="molecule type" value="Genomic_DNA"/>
</dbReference>
<dbReference type="AlphaFoldDB" id="A0A9N8WIV1"/>
<sequence length="429" mass="49504">MLLNGMRETNKSIIKFPEITSSAMKIVLEFLYTGDVNPNHFTIRSAIDTFHAANYFLLPDLEKMISEFIIDNLKKENKIDCLVEFFSSMISCSSAIDCEIKVFREIWSVMVNTQVWLIPFDRMTFEMLRVLLSGTVDFEGYFLTTEYDLFRYILLWEASRISRQAFLAFFDYLPLIETIDYFRDQILTGFRNDALSDPTIAKYRTQVHDDISQLLTLIDLHRIPPKVIATVIRPLQLISDEICLNAYDYHAKAYCTPKQQRGIYHYKLLQWDKRACGSKLKISANSTIISALADLTTHQSVRTEQAFWGEGVYEWDVIVEETCCYAWVGICATECVNYAMPLGLQQYGWVVSSGGFYQHHGRKSRGDKLILFGKDAKVTVHLDMTNRTCAFSINNVRMPVAFDNLPEKVYPAVSLVCPGRFRILPHRYC</sequence>
<evidence type="ECO:0000313" key="2">
    <source>
        <dbReference type="EMBL" id="CAG8486216.1"/>
    </source>
</evidence>
<keyword evidence="3" id="KW-1185">Reference proteome</keyword>
<dbReference type="PANTHER" id="PTHR12245:SF5">
    <property type="entry name" value="SPRY DOMAIN-CONTAINING SOCS BOX PROTEIN 3"/>
    <property type="match status" value="1"/>
</dbReference>
<dbReference type="CDD" id="cd11709">
    <property type="entry name" value="SPRY"/>
    <property type="match status" value="1"/>
</dbReference>
<organism evidence="2 3">
    <name type="scientific">Ambispora gerdemannii</name>
    <dbReference type="NCBI Taxonomy" id="144530"/>
    <lineage>
        <taxon>Eukaryota</taxon>
        <taxon>Fungi</taxon>
        <taxon>Fungi incertae sedis</taxon>
        <taxon>Mucoromycota</taxon>
        <taxon>Glomeromycotina</taxon>
        <taxon>Glomeromycetes</taxon>
        <taxon>Archaeosporales</taxon>
        <taxon>Ambisporaceae</taxon>
        <taxon>Ambispora</taxon>
    </lineage>
</organism>
<dbReference type="SMART" id="SM00449">
    <property type="entry name" value="SPRY"/>
    <property type="match status" value="1"/>
</dbReference>
<proteinExistence type="predicted"/>
<dbReference type="SUPFAM" id="SSF54695">
    <property type="entry name" value="POZ domain"/>
    <property type="match status" value="1"/>
</dbReference>
<protein>
    <submittedName>
        <fullName evidence="2">9528_t:CDS:1</fullName>
    </submittedName>
</protein>
<gene>
    <name evidence="2" type="ORF">AGERDE_LOCUS3497</name>
</gene>
<dbReference type="PANTHER" id="PTHR12245">
    <property type="entry name" value="SPRY DOMAIN CONTAINING SOCS BOX PROTEIN"/>
    <property type="match status" value="1"/>
</dbReference>
<evidence type="ECO:0000313" key="3">
    <source>
        <dbReference type="Proteomes" id="UP000789831"/>
    </source>
</evidence>
<dbReference type="CDD" id="cd18186">
    <property type="entry name" value="BTB_POZ_ZBTB_KLHL-like"/>
    <property type="match status" value="1"/>
</dbReference>
<dbReference type="InterPro" id="IPR011333">
    <property type="entry name" value="SKP1/BTB/POZ_sf"/>
</dbReference>
<dbReference type="Pfam" id="PF00651">
    <property type="entry name" value="BTB"/>
    <property type="match status" value="1"/>
</dbReference>